<evidence type="ECO:0000313" key="1">
    <source>
        <dbReference type="EMBL" id="PKW18519.1"/>
    </source>
</evidence>
<accession>A0A2N3Y6G4</accession>
<comment type="caution">
    <text evidence="1">The sequence shown here is derived from an EMBL/GenBank/DDBJ whole genome shotgun (WGS) entry which is preliminary data.</text>
</comment>
<dbReference type="Proteomes" id="UP000233786">
    <property type="component" value="Unassembled WGS sequence"/>
</dbReference>
<keyword evidence="2" id="KW-1185">Reference proteome</keyword>
<evidence type="ECO:0008006" key="3">
    <source>
        <dbReference type="Google" id="ProtNLM"/>
    </source>
</evidence>
<evidence type="ECO:0000313" key="2">
    <source>
        <dbReference type="Proteomes" id="UP000233786"/>
    </source>
</evidence>
<gene>
    <name evidence="1" type="ORF">A8926_6613</name>
</gene>
<reference evidence="1" key="1">
    <citation type="submission" date="2017-12" db="EMBL/GenBank/DDBJ databases">
        <title>Sequencing the genomes of 1000 Actinobacteria strains.</title>
        <authorList>
            <person name="Klenk H.-P."/>
        </authorList>
    </citation>
    <scope>NUCLEOTIDE SEQUENCE [LARGE SCALE GENOMIC DNA]</scope>
    <source>
        <strain evidence="1">DSM 44228</strain>
    </source>
</reference>
<dbReference type="RefSeq" id="WP_010309852.1">
    <property type="nucleotide sequence ID" value="NZ_CP061007.1"/>
</dbReference>
<dbReference type="EMBL" id="PJNB01000001">
    <property type="protein sequence ID" value="PKW18519.1"/>
    <property type="molecule type" value="Genomic_DNA"/>
</dbReference>
<proteinExistence type="predicted"/>
<organism evidence="1 2">
    <name type="scientific">Saccharopolyspora spinosa</name>
    <dbReference type="NCBI Taxonomy" id="60894"/>
    <lineage>
        <taxon>Bacteria</taxon>
        <taxon>Bacillati</taxon>
        <taxon>Actinomycetota</taxon>
        <taxon>Actinomycetes</taxon>
        <taxon>Pseudonocardiales</taxon>
        <taxon>Pseudonocardiaceae</taxon>
        <taxon>Saccharopolyspora</taxon>
    </lineage>
</organism>
<dbReference type="AlphaFoldDB" id="A0A2N3Y6G4"/>
<name>A0A2N3Y6G4_SACSN</name>
<sequence length="148" mass="16656">MTARPASGRDVNHQRSATLHGAYLALAHLASAELEEAAEATVTAGQRLTVVASGRCHALLRQLRKAFERHRRNDSANTAISALSSRFIPALPLIWNQQHQLHILRKFEQFYNSHRPHQGIANPDKIAHLDIRRRDRLGGILHEYEHAA</sequence>
<protein>
    <recommendedName>
        <fullName evidence="3">Integrase-like protein</fullName>
    </recommendedName>
</protein>